<gene>
    <name evidence="12" type="ORF">P5673_000768</name>
</gene>
<dbReference type="FunFam" id="3.40.30.10:FF:000004">
    <property type="entry name" value="Spliceosomal protein DIB1"/>
    <property type="match status" value="1"/>
</dbReference>
<evidence type="ECO:0000256" key="4">
    <source>
        <dbReference type="ARBA" id="ARBA00065304"/>
    </source>
</evidence>
<reference evidence="12" key="1">
    <citation type="journal article" date="2023" name="G3 (Bethesda)">
        <title>Whole genome assembly and annotation of the endangered Caribbean coral Acropora cervicornis.</title>
        <authorList>
            <person name="Selwyn J.D."/>
            <person name="Vollmer S.V."/>
        </authorList>
    </citation>
    <scope>NUCLEOTIDE SEQUENCE</scope>
    <source>
        <strain evidence="12">K2</strain>
    </source>
</reference>
<evidence type="ECO:0000313" key="12">
    <source>
        <dbReference type="EMBL" id="KAK2574580.1"/>
    </source>
</evidence>
<comment type="function">
    <text evidence="3">Plays a role in pre-mRNA splicing as component of the U5 snRNP and U4/U6-U5 tri-snRNP complexes that are involved in spliceosome assembly, and as component of the precatalytic spliceosome (spliceosome B complex).</text>
</comment>
<evidence type="ECO:0000256" key="7">
    <source>
        <dbReference type="ARBA" id="ARBA00080167"/>
    </source>
</evidence>
<dbReference type="EMBL" id="JARQWQ010000001">
    <property type="protein sequence ID" value="KAK2574580.1"/>
    <property type="molecule type" value="Genomic_DNA"/>
</dbReference>
<dbReference type="PANTHER" id="PTHR32123">
    <property type="entry name" value="BICD FAMILY-LIKE CARGO ADAPTER"/>
    <property type="match status" value="1"/>
</dbReference>
<dbReference type="Pfam" id="PF04849">
    <property type="entry name" value="HAP1_N"/>
    <property type="match status" value="1"/>
</dbReference>
<proteinExistence type="inferred from homology"/>
<dbReference type="InterPro" id="IPR004123">
    <property type="entry name" value="Dim1"/>
</dbReference>
<dbReference type="GO" id="GO:0046540">
    <property type="term" value="C:U4/U6 x U5 tri-snRNP complex"/>
    <property type="evidence" value="ECO:0007669"/>
    <property type="project" value="InterPro"/>
</dbReference>
<feature type="compositionally biased region" description="Acidic residues" evidence="10">
    <location>
        <begin position="566"/>
        <end position="584"/>
    </location>
</feature>
<dbReference type="GO" id="GO:0000398">
    <property type="term" value="P:mRNA splicing, via spliceosome"/>
    <property type="evidence" value="ECO:0007669"/>
    <property type="project" value="InterPro"/>
</dbReference>
<dbReference type="Proteomes" id="UP001249851">
    <property type="component" value="Unassembled WGS sequence"/>
</dbReference>
<reference evidence="12" key="2">
    <citation type="journal article" date="2023" name="Science">
        <title>Genomic signatures of disease resistance in endangered staghorn corals.</title>
        <authorList>
            <person name="Vollmer S.V."/>
            <person name="Selwyn J.D."/>
            <person name="Despard B.A."/>
            <person name="Roesel C.L."/>
        </authorList>
    </citation>
    <scope>NUCLEOTIDE SEQUENCE</scope>
    <source>
        <strain evidence="12">K2</strain>
    </source>
</reference>
<feature type="region of interest" description="Disordered" evidence="10">
    <location>
        <begin position="814"/>
        <end position="857"/>
    </location>
</feature>
<evidence type="ECO:0000256" key="8">
    <source>
        <dbReference type="ARBA" id="ARBA00081873"/>
    </source>
</evidence>
<keyword evidence="13" id="KW-1185">Reference proteome</keyword>
<organism evidence="12 13">
    <name type="scientific">Acropora cervicornis</name>
    <name type="common">Staghorn coral</name>
    <dbReference type="NCBI Taxonomy" id="6130"/>
    <lineage>
        <taxon>Eukaryota</taxon>
        <taxon>Metazoa</taxon>
        <taxon>Cnidaria</taxon>
        <taxon>Anthozoa</taxon>
        <taxon>Hexacorallia</taxon>
        <taxon>Scleractinia</taxon>
        <taxon>Astrocoeniina</taxon>
        <taxon>Acroporidae</taxon>
        <taxon>Acropora</taxon>
    </lineage>
</organism>
<comment type="subunit">
    <text evidence="4">Component of the precatalytic spliceosome (spliceosome B complex). Component of the U5 snRNP complex. Component of the U4/U6-U5 tri-snRNP complex. The U4/U6-U5 tri-snRNP complex is a building block of the precatalytic spliceosome (spliceosome B complex). The U4/U6-U5 tri-snRNP complex is composed of the U4, U6 and U5 snRNAs and at least PRPF3, PRPF4, PRPF6, PRPF8, PRPF31, SNRNP200, TXNL4A, SNRNP40, SNRPB, SNRPD1, SNRPD2, SNRPD3, SNRPE, SNRPF, SNRPG, DDX23, CD2BP2, PPIH, SNU13, EFTUD2, SART1 and USP39, plus LSM2, LSM3, LSM4, LSM5, LSM6, LSM7 and LSM8. Directly interacts with CD2BP2. Interacts with HNRPF, HNRPH2, NEDD9 and PQBP1. Interacts with ERBB4.</text>
</comment>
<feature type="domain" description="HAP1 N-terminal" evidence="11">
    <location>
        <begin position="199"/>
        <end position="457"/>
    </location>
</feature>
<evidence type="ECO:0000256" key="3">
    <source>
        <dbReference type="ARBA" id="ARBA00058660"/>
    </source>
</evidence>
<feature type="coiled-coil region" evidence="9">
    <location>
        <begin position="689"/>
        <end position="797"/>
    </location>
</feature>
<protein>
    <recommendedName>
        <fullName evidence="5">Thioredoxin-like protein 4A</fullName>
    </recommendedName>
    <alternativeName>
        <fullName evidence="8">DIM1 protein homolog</fullName>
    </alternativeName>
    <alternativeName>
        <fullName evidence="6">Spliceosomal U5 snRNP-specific 15 kDa protein</fullName>
    </alternativeName>
    <alternativeName>
        <fullName evidence="7">Thioredoxin-like U5 snRNP protein U5-15kD</fullName>
    </alternativeName>
</protein>
<dbReference type="CDD" id="cd02954">
    <property type="entry name" value="DIM1"/>
    <property type="match status" value="1"/>
</dbReference>
<evidence type="ECO:0000256" key="9">
    <source>
        <dbReference type="SAM" id="Coils"/>
    </source>
</evidence>
<evidence type="ECO:0000256" key="10">
    <source>
        <dbReference type="SAM" id="MobiDB-lite"/>
    </source>
</evidence>
<comment type="caution">
    <text evidence="12">The sequence shown here is derived from an EMBL/GenBank/DDBJ whole genome shotgun (WGS) entry which is preliminary data.</text>
</comment>
<feature type="coiled-coil region" evidence="9">
    <location>
        <begin position="592"/>
        <end position="630"/>
    </location>
</feature>
<sequence length="857" mass="99018">MSYMLQHLKNGWQVDQAIMTEEDRVVVIRFGHDWDPTCMKMDEVLYSIADKVKNFAVMYLVDVTEVPDFNKMYELYDPCTTMFFYRNKHIMIDLGTGNNNKINWALEDKQEMIDIVETVYRGARKGRAYIARQVQTISKYHANELSFYAKTLRIFLIWVMCDCLLMRGNYGGRLEAKQMKVPTRAVYTLAMNDYDIGDENFHSQHDLEGDGCDYGREFCNGINDEGPSLADDGQQLEGDDDSDIYRQLAQKEKDLLLAAELGKALLEKNEELSRNYELLQEEYSTVLEELEQHKYELKLKVERLQEGNDSRVVELQADLIALSNELKTLRSNSETDNLSKRETVAGLTEENEQLHSEIQKVKADNEQLRRDQSLLTKQLSRKISIDDDRLQQVEIDELWEKLTRLEQEKLSFTQTISELEASKESLSKEVEELTAKNQSLEKKLTSSKGQVWRLAHCEEELNESKDLNMFLQDQIDEIKMQASMDQLSRTSLFSEISDLSATGVDDVDEPYKKLDAVPTKLVSCSIGTVASLHGSPKPLQASSSLGLGGLGLQNSNKRQRPYSSISDEDSDDSDLEYDQDEQDGEVGLVERNRDFYAQLEQEEKVNTQLKKEVTEAHKELRALYEELRGSHESLDTVDVEELNPNSDFKPGCLTTFVKNFKDVLEEFISDNSTRATTLKQQLCKAHEAIEGMEGELKEMNSETKVKEEEIQALKEKLCEKDEEIKQVKEQRNLLAKGECESQLAFDIMYNEAVQERKDAIEREKRTAKELMKTKEDTEELEHQLKEAIHQKLLLSEQLDDWQFDMASLIDDQVQRQMKSTAKEQDDNTRKRRVSAFTRPTRWNWTNSSNRRQSQHLS</sequence>
<keyword evidence="2 9" id="KW-0175">Coiled coil</keyword>
<evidence type="ECO:0000256" key="1">
    <source>
        <dbReference type="ARBA" id="ARBA00008241"/>
    </source>
</evidence>
<feature type="region of interest" description="Disordered" evidence="10">
    <location>
        <begin position="544"/>
        <end position="587"/>
    </location>
</feature>
<dbReference type="InterPro" id="IPR006933">
    <property type="entry name" value="HAP1_N"/>
</dbReference>
<dbReference type="AlphaFoldDB" id="A0AAD9VI46"/>
<evidence type="ECO:0000256" key="5">
    <source>
        <dbReference type="ARBA" id="ARBA00074493"/>
    </source>
</evidence>
<name>A0AAD9VI46_ACRCE</name>
<dbReference type="Pfam" id="PF02966">
    <property type="entry name" value="DIM1"/>
    <property type="match status" value="1"/>
</dbReference>
<evidence type="ECO:0000256" key="2">
    <source>
        <dbReference type="ARBA" id="ARBA00023054"/>
    </source>
</evidence>
<dbReference type="PANTHER" id="PTHR32123:SF13">
    <property type="entry name" value="BICAUDAL D-RELATED PROTEIN HOMOLOG"/>
    <property type="match status" value="1"/>
</dbReference>
<dbReference type="Gene3D" id="3.40.30.10">
    <property type="entry name" value="Glutaredoxin"/>
    <property type="match status" value="1"/>
</dbReference>
<evidence type="ECO:0000256" key="6">
    <source>
        <dbReference type="ARBA" id="ARBA00078681"/>
    </source>
</evidence>
<feature type="coiled-coil region" evidence="9">
    <location>
        <begin position="402"/>
        <end position="481"/>
    </location>
</feature>
<accession>A0AAD9VI46</accession>
<dbReference type="InterPro" id="IPR051149">
    <property type="entry name" value="Spindly/BICDR_Dynein_Adapter"/>
</dbReference>
<evidence type="ECO:0000259" key="11">
    <source>
        <dbReference type="SMART" id="SM01424"/>
    </source>
</evidence>
<dbReference type="SMART" id="SM01424">
    <property type="entry name" value="HAP1_N"/>
    <property type="match status" value="1"/>
</dbReference>
<feature type="compositionally biased region" description="Polar residues" evidence="10">
    <location>
        <begin position="840"/>
        <end position="857"/>
    </location>
</feature>
<dbReference type="SMART" id="SM01410">
    <property type="entry name" value="DIM1"/>
    <property type="match status" value="1"/>
</dbReference>
<feature type="coiled-coil region" evidence="9">
    <location>
        <begin position="262"/>
        <end position="378"/>
    </location>
</feature>
<comment type="similarity">
    <text evidence="1">Belongs to the DIM1 family.</text>
</comment>
<dbReference type="SUPFAM" id="SSF52833">
    <property type="entry name" value="Thioredoxin-like"/>
    <property type="match status" value="1"/>
</dbReference>
<evidence type="ECO:0000313" key="13">
    <source>
        <dbReference type="Proteomes" id="UP001249851"/>
    </source>
</evidence>
<dbReference type="InterPro" id="IPR036249">
    <property type="entry name" value="Thioredoxin-like_sf"/>
</dbReference>